<evidence type="ECO:0000256" key="13">
    <source>
        <dbReference type="RuleBase" id="RU369042"/>
    </source>
</evidence>
<proteinExistence type="inferred from homology"/>
<organism evidence="16 17">
    <name type="scientific">Periplaneta americana</name>
    <name type="common">American cockroach</name>
    <name type="synonym">Blatta americana</name>
    <dbReference type="NCBI Taxonomy" id="6978"/>
    <lineage>
        <taxon>Eukaryota</taxon>
        <taxon>Metazoa</taxon>
        <taxon>Ecdysozoa</taxon>
        <taxon>Arthropoda</taxon>
        <taxon>Hexapoda</taxon>
        <taxon>Insecta</taxon>
        <taxon>Pterygota</taxon>
        <taxon>Neoptera</taxon>
        <taxon>Polyneoptera</taxon>
        <taxon>Dictyoptera</taxon>
        <taxon>Blattodea</taxon>
        <taxon>Blattoidea</taxon>
        <taxon>Blattidae</taxon>
        <taxon>Blattinae</taxon>
        <taxon>Periplaneta</taxon>
    </lineage>
</organism>
<keyword evidence="5 13" id="KW-0479">Metal-binding</keyword>
<evidence type="ECO:0000256" key="5">
    <source>
        <dbReference type="ARBA" id="ARBA00022723"/>
    </source>
</evidence>
<evidence type="ECO:0000256" key="9">
    <source>
        <dbReference type="ARBA" id="ARBA00022842"/>
    </source>
</evidence>
<keyword evidence="7 13" id="KW-0227">DNA damage</keyword>
<evidence type="ECO:0000256" key="8">
    <source>
        <dbReference type="ARBA" id="ARBA00022801"/>
    </source>
</evidence>
<reference evidence="16 17" key="1">
    <citation type="journal article" date="2022" name="Allergy">
        <title>Genome assembly and annotation of Periplaneta americana reveal a comprehensive cockroach allergen profile.</title>
        <authorList>
            <person name="Wang L."/>
            <person name="Xiong Q."/>
            <person name="Saelim N."/>
            <person name="Wang L."/>
            <person name="Nong W."/>
            <person name="Wan A.T."/>
            <person name="Shi M."/>
            <person name="Liu X."/>
            <person name="Cao Q."/>
            <person name="Hui J.H.L."/>
            <person name="Sookrung N."/>
            <person name="Leung T.F."/>
            <person name="Tungtrongchitr A."/>
            <person name="Tsui S.K.W."/>
        </authorList>
    </citation>
    <scope>NUCLEOTIDE SEQUENCE [LARGE SCALE GENOMIC DNA]</scope>
    <source>
        <strain evidence="16">PWHHKU_190912</strain>
    </source>
</reference>
<protein>
    <recommendedName>
        <fullName evidence="13">Crossover junction endonuclease MUS81</fullName>
        <ecNumber evidence="13">3.1.22.-</ecNumber>
    </recommendedName>
</protein>
<feature type="region of interest" description="Disordered" evidence="14">
    <location>
        <begin position="117"/>
        <end position="146"/>
    </location>
</feature>
<dbReference type="InterPro" id="IPR036388">
    <property type="entry name" value="WH-like_DNA-bd_sf"/>
</dbReference>
<keyword evidence="12 13" id="KW-0539">Nucleus</keyword>
<dbReference type="InterPro" id="IPR047416">
    <property type="entry name" value="XPF_nuclease_Mus81"/>
</dbReference>
<dbReference type="SUPFAM" id="SSF52980">
    <property type="entry name" value="Restriction endonuclease-like"/>
    <property type="match status" value="1"/>
</dbReference>
<name>A0ABQ8U1F7_PERAM</name>
<dbReference type="Pfam" id="PF21136">
    <property type="entry name" value="WHD_MUS81"/>
    <property type="match status" value="1"/>
</dbReference>
<dbReference type="Gene3D" id="1.10.10.10">
    <property type="entry name" value="Winged helix-like DNA-binding domain superfamily/Winged helix DNA-binding domain"/>
    <property type="match status" value="1"/>
</dbReference>
<keyword evidence="4 13" id="KW-0540">Nuclease</keyword>
<keyword evidence="11 13" id="KW-0234">DNA repair</keyword>
<dbReference type="Gene3D" id="3.40.50.10130">
    <property type="match status" value="1"/>
</dbReference>
<keyword evidence="9 13" id="KW-0460">Magnesium</keyword>
<keyword evidence="10 13" id="KW-0233">DNA recombination</keyword>
<evidence type="ECO:0000256" key="10">
    <source>
        <dbReference type="ARBA" id="ARBA00023172"/>
    </source>
</evidence>
<evidence type="ECO:0000256" key="6">
    <source>
        <dbReference type="ARBA" id="ARBA00022759"/>
    </source>
</evidence>
<feature type="domain" description="ERCC4" evidence="15">
    <location>
        <begin position="158"/>
        <end position="260"/>
    </location>
</feature>
<dbReference type="InterPro" id="IPR006166">
    <property type="entry name" value="ERCC4_domain"/>
</dbReference>
<comment type="subunit">
    <text evidence="13">Interacts with EME1.</text>
</comment>
<dbReference type="SMART" id="SM00891">
    <property type="entry name" value="ERCC4"/>
    <property type="match status" value="1"/>
</dbReference>
<evidence type="ECO:0000256" key="12">
    <source>
        <dbReference type="ARBA" id="ARBA00023242"/>
    </source>
</evidence>
<evidence type="ECO:0000256" key="11">
    <source>
        <dbReference type="ARBA" id="ARBA00023204"/>
    </source>
</evidence>
<dbReference type="PANTHER" id="PTHR13451:SF0">
    <property type="entry name" value="CROSSOVER JUNCTION ENDONUCLEASE MUS81"/>
    <property type="match status" value="1"/>
</dbReference>
<dbReference type="InterPro" id="IPR033309">
    <property type="entry name" value="Mus81"/>
</dbReference>
<evidence type="ECO:0000256" key="2">
    <source>
        <dbReference type="ARBA" id="ARBA00004123"/>
    </source>
</evidence>
<evidence type="ECO:0000256" key="7">
    <source>
        <dbReference type="ARBA" id="ARBA00022763"/>
    </source>
</evidence>
<comment type="subcellular location">
    <subcellularLocation>
        <location evidence="2 13">Nucleus</location>
    </subcellularLocation>
</comment>
<comment type="caution">
    <text evidence="16">The sequence shown here is derived from an EMBL/GenBank/DDBJ whole genome shotgun (WGS) entry which is preliminary data.</text>
</comment>
<evidence type="ECO:0000256" key="14">
    <source>
        <dbReference type="SAM" id="MobiDB-lite"/>
    </source>
</evidence>
<dbReference type="PANTHER" id="PTHR13451">
    <property type="entry name" value="CLASS II CROSSOVER JUNCTION ENDONUCLEASE MUS81"/>
    <property type="match status" value="1"/>
</dbReference>
<dbReference type="InterPro" id="IPR042530">
    <property type="entry name" value="EME1/EME2_C"/>
</dbReference>
<evidence type="ECO:0000259" key="15">
    <source>
        <dbReference type="SMART" id="SM00891"/>
    </source>
</evidence>
<accession>A0ABQ8U1F7</accession>
<dbReference type="Proteomes" id="UP001148838">
    <property type="component" value="Unassembled WGS sequence"/>
</dbReference>
<feature type="region of interest" description="Disordered" evidence="14">
    <location>
        <begin position="1"/>
        <end position="27"/>
    </location>
</feature>
<dbReference type="Gene3D" id="1.10.150.670">
    <property type="entry name" value="Crossover junction endonuclease EME1, DNA-binding domain"/>
    <property type="match status" value="1"/>
</dbReference>
<evidence type="ECO:0000256" key="4">
    <source>
        <dbReference type="ARBA" id="ARBA00022722"/>
    </source>
</evidence>
<comment type="cofactor">
    <cofactor evidence="1 13">
        <name>Mg(2+)</name>
        <dbReference type="ChEBI" id="CHEBI:18420"/>
    </cofactor>
</comment>
<evidence type="ECO:0000256" key="3">
    <source>
        <dbReference type="ARBA" id="ARBA00010015"/>
    </source>
</evidence>
<dbReference type="Pfam" id="PF02732">
    <property type="entry name" value="ERCC4"/>
    <property type="match status" value="1"/>
</dbReference>
<feature type="compositionally biased region" description="Polar residues" evidence="14">
    <location>
        <begin position="121"/>
        <end position="137"/>
    </location>
</feature>
<keyword evidence="8 13" id="KW-0378">Hydrolase</keyword>
<dbReference type="Pfam" id="PF21292">
    <property type="entry name" value="EME1-MUS81_C"/>
    <property type="match status" value="1"/>
</dbReference>
<evidence type="ECO:0000256" key="1">
    <source>
        <dbReference type="ARBA" id="ARBA00001946"/>
    </source>
</evidence>
<keyword evidence="6 13" id="KW-0255">Endonuclease</keyword>
<dbReference type="InterPro" id="IPR047417">
    <property type="entry name" value="WHD_MUS81"/>
</dbReference>
<dbReference type="InterPro" id="IPR011335">
    <property type="entry name" value="Restrct_endonuc-II-like"/>
</dbReference>
<dbReference type="EC" id="3.1.22.-" evidence="13"/>
<dbReference type="EMBL" id="JAJSOF020000001">
    <property type="protein sequence ID" value="KAJ4452318.1"/>
    <property type="molecule type" value="Genomic_DNA"/>
</dbReference>
<sequence length="431" mass="47556">MFTPRSAKPGTRQANQHPPPPPARYSPDHQFILKTRIMNILKTSCALSSDFLTKAQLQAAAQPWCDVSFTRPDPGSHYTAWSSMAGLVKRGLVLRQGCPARFSLSEAGRSMARQLRDVEGGSQSPALETGVEQQSRTAAPPEPEADTVILQPNSFDIILLVDKKETSGGSGLQQLSKDATVADLSALGALFELRHLKVGDFAWVCRDRATGQELVLPYIVERKRMDDLAKSIRDGRFHEQKFRLKQSGVQHLLYLVESHGDDQHTTLPLQTLNQAAINTQVVDGFTVKTTQNHRGSMRFLATMTRLLHAAYHGKILVSCRCEGLPPTHIRDDLVSLMTFCEFNSAATKTKALSVSAMFVKQLLQLYGLSVEKAQVIVDRYPTPRALMAAYQAEGAAGEKLLAGLRYGSLKRLIGPIISRTVHQLYTNHTLS</sequence>
<dbReference type="CDD" id="cd21036">
    <property type="entry name" value="WH_MUS81"/>
    <property type="match status" value="1"/>
</dbReference>
<comment type="function">
    <text evidence="13">Interacts with EME1 to form a DNA structure-specific endonuclease with substrate preference for branched DNA structures with a 5'-end at the branch nick. Typical substrates include 3'-flap structures, D-loops, replication forks and nicked Holliday junctions. May be required in mitosis for the processing of stalled or collapsed replication fork intermediates. May be required in meiosis for the repair of meiosis-specific double strand breaks subsequent to single-end invasion (SEI).</text>
</comment>
<keyword evidence="17" id="KW-1185">Reference proteome</keyword>
<dbReference type="CDD" id="cd20074">
    <property type="entry name" value="XPF_nuclease_Mus81"/>
    <property type="match status" value="1"/>
</dbReference>
<evidence type="ECO:0000313" key="16">
    <source>
        <dbReference type="EMBL" id="KAJ4452318.1"/>
    </source>
</evidence>
<gene>
    <name evidence="16" type="ORF">ANN_03838</name>
</gene>
<evidence type="ECO:0000313" key="17">
    <source>
        <dbReference type="Proteomes" id="UP001148838"/>
    </source>
</evidence>
<comment type="similarity">
    <text evidence="3 13">Belongs to the XPF family.</text>
</comment>